<keyword evidence="3" id="KW-1185">Reference proteome</keyword>
<dbReference type="Proteomes" id="UP000288096">
    <property type="component" value="Unassembled WGS sequence"/>
</dbReference>
<reference evidence="3" key="2">
    <citation type="submission" date="2019-01" db="EMBL/GenBank/DDBJ databases">
        <title>Genome sequence of Desulfonema ishimotonii strain Tokyo 01.</title>
        <authorList>
            <person name="Fukui M."/>
        </authorList>
    </citation>
    <scope>NUCLEOTIDE SEQUENCE [LARGE SCALE GENOMIC DNA]</scope>
    <source>
        <strain evidence="3">Tokyo 01</strain>
    </source>
</reference>
<evidence type="ECO:0000313" key="2">
    <source>
        <dbReference type="EMBL" id="GBC62494.1"/>
    </source>
</evidence>
<accession>A0A401FZU5</accession>
<evidence type="ECO:0008006" key="4">
    <source>
        <dbReference type="Google" id="ProtNLM"/>
    </source>
</evidence>
<name>A0A401FZU5_9BACT</name>
<dbReference type="EMBL" id="BEXT01000001">
    <property type="protein sequence ID" value="GBC62494.1"/>
    <property type="molecule type" value="Genomic_DNA"/>
</dbReference>
<protein>
    <recommendedName>
        <fullName evidence="4">Mu-like prophage I protein</fullName>
    </recommendedName>
</protein>
<dbReference type="AlphaFoldDB" id="A0A401FZU5"/>
<evidence type="ECO:0000313" key="3">
    <source>
        <dbReference type="Proteomes" id="UP000288096"/>
    </source>
</evidence>
<sequence length="283" mass="30352">MKWIDICRTGTWKAKSGKNVTFSEADLDAIVTAYNPDEREAPLVFGHPAEDDPAYGWVTTLRRSGQVLQAAFRQVPEAVKTLVNAGHYKKISLALMPDKKTLRHVGLLGATQPAVSGLTSAKFAGGDAGEIIEFSGPDNDAGRKGKTEMDVEELKKQLKEEQAARAIAEQAAQAAKTEAEQSAAELAAVRDRQTAAEIDARLGKLVSENRILPGDKPAVRAVALALEKSGEEIELSAGAGKKTMTDHLFGFLSALPDRGMLAEFSAPETDENTIDTADINTYC</sequence>
<keyword evidence="1" id="KW-0175">Coiled coil</keyword>
<comment type="caution">
    <text evidence="2">The sequence shown here is derived from an EMBL/GenBank/DDBJ whole genome shotgun (WGS) entry which is preliminary data.</text>
</comment>
<organism evidence="2 3">
    <name type="scientific">Desulfonema ishimotonii</name>
    <dbReference type="NCBI Taxonomy" id="45657"/>
    <lineage>
        <taxon>Bacteria</taxon>
        <taxon>Pseudomonadati</taxon>
        <taxon>Thermodesulfobacteriota</taxon>
        <taxon>Desulfobacteria</taxon>
        <taxon>Desulfobacterales</taxon>
        <taxon>Desulfococcaceae</taxon>
        <taxon>Desulfonema</taxon>
    </lineage>
</organism>
<dbReference type="OrthoDB" id="9816412at2"/>
<reference evidence="3" key="1">
    <citation type="submission" date="2017-11" db="EMBL/GenBank/DDBJ databases">
        <authorList>
            <person name="Watanabe M."/>
            <person name="Kojima H."/>
        </authorList>
    </citation>
    <scope>NUCLEOTIDE SEQUENCE [LARGE SCALE GENOMIC DNA]</scope>
    <source>
        <strain evidence="3">Tokyo 01</strain>
    </source>
</reference>
<gene>
    <name evidence="2" type="ORF">DENIS_3466</name>
</gene>
<proteinExistence type="predicted"/>
<feature type="coiled-coil region" evidence="1">
    <location>
        <begin position="144"/>
        <end position="192"/>
    </location>
</feature>
<evidence type="ECO:0000256" key="1">
    <source>
        <dbReference type="SAM" id="Coils"/>
    </source>
</evidence>
<dbReference type="RefSeq" id="WP_124329660.1">
    <property type="nucleotide sequence ID" value="NZ_BEXT01000001.1"/>
</dbReference>